<dbReference type="OrthoDB" id="9922220at2"/>
<keyword evidence="1" id="KW-1133">Transmembrane helix</keyword>
<keyword evidence="1" id="KW-0472">Membrane</keyword>
<dbReference type="RefSeq" id="WP_090347717.1">
    <property type="nucleotide sequence ID" value="NZ_LT629751.1"/>
</dbReference>
<reference evidence="3" key="1">
    <citation type="submission" date="2016-10" db="EMBL/GenBank/DDBJ databases">
        <authorList>
            <person name="Varghese N."/>
            <person name="Submissions S."/>
        </authorList>
    </citation>
    <scope>NUCLEOTIDE SEQUENCE [LARGE SCALE GENOMIC DNA]</scope>
    <source>
        <strain evidence="3">KCTC 32247</strain>
    </source>
</reference>
<name>A0A1H1NGV6_9PSED</name>
<evidence type="ECO:0000256" key="1">
    <source>
        <dbReference type="SAM" id="Phobius"/>
    </source>
</evidence>
<dbReference type="Proteomes" id="UP000243359">
    <property type="component" value="Chromosome I"/>
</dbReference>
<protein>
    <submittedName>
        <fullName evidence="2">Uncharacterized protein</fullName>
    </submittedName>
</protein>
<feature type="transmembrane region" description="Helical" evidence="1">
    <location>
        <begin position="6"/>
        <end position="25"/>
    </location>
</feature>
<evidence type="ECO:0000313" key="3">
    <source>
        <dbReference type="Proteomes" id="UP000243359"/>
    </source>
</evidence>
<organism evidence="2 3">
    <name type="scientific">Pseudomonas oryzae</name>
    <dbReference type="NCBI Taxonomy" id="1392877"/>
    <lineage>
        <taxon>Bacteria</taxon>
        <taxon>Pseudomonadati</taxon>
        <taxon>Pseudomonadota</taxon>
        <taxon>Gammaproteobacteria</taxon>
        <taxon>Pseudomonadales</taxon>
        <taxon>Pseudomonadaceae</taxon>
        <taxon>Pseudomonas</taxon>
    </lineage>
</organism>
<keyword evidence="1" id="KW-0812">Transmembrane</keyword>
<dbReference type="AlphaFoldDB" id="A0A1H1NGV6"/>
<sequence length="59" mass="6047">MSIDGYVWLAGALVVSLVMVFGGNYESRLGSQPAEACSAAPSAEGCLIPPQHGLPAMLL</sequence>
<gene>
    <name evidence="2" type="ORF">SAMN05216221_0802</name>
</gene>
<evidence type="ECO:0000313" key="2">
    <source>
        <dbReference type="EMBL" id="SDR98226.1"/>
    </source>
</evidence>
<dbReference type="EMBL" id="LT629751">
    <property type="protein sequence ID" value="SDR98226.1"/>
    <property type="molecule type" value="Genomic_DNA"/>
</dbReference>
<accession>A0A1H1NGV6</accession>
<keyword evidence="3" id="KW-1185">Reference proteome</keyword>
<proteinExistence type="predicted"/>